<name>E3I0R5_RHOVT</name>
<feature type="domain" description="N-acetyltransferase" evidence="3">
    <location>
        <begin position="20"/>
        <end position="169"/>
    </location>
</feature>
<evidence type="ECO:0000313" key="4">
    <source>
        <dbReference type="EMBL" id="ADP71155.1"/>
    </source>
</evidence>
<proteinExistence type="predicted"/>
<evidence type="ECO:0000313" key="5">
    <source>
        <dbReference type="Proteomes" id="UP000001399"/>
    </source>
</evidence>
<dbReference type="InterPro" id="IPR000182">
    <property type="entry name" value="GNAT_dom"/>
</dbReference>
<dbReference type="eggNOG" id="COG0456">
    <property type="taxonomic scope" value="Bacteria"/>
</dbReference>
<organism evidence="4 5">
    <name type="scientific">Rhodomicrobium vannielii (strain ATCC 17100 / DSM 162 / LMG 4299 / NCIMB 10020 / ATH 3.1.1)</name>
    <dbReference type="NCBI Taxonomy" id="648757"/>
    <lineage>
        <taxon>Bacteria</taxon>
        <taxon>Pseudomonadati</taxon>
        <taxon>Pseudomonadota</taxon>
        <taxon>Alphaproteobacteria</taxon>
        <taxon>Hyphomicrobiales</taxon>
        <taxon>Hyphomicrobiaceae</taxon>
        <taxon>Rhodomicrobium</taxon>
    </lineage>
</organism>
<protein>
    <submittedName>
        <fullName evidence="4">GCN5-related N-acetyltransferase</fullName>
    </submittedName>
</protein>
<dbReference type="OrthoDB" id="2135706at2"/>
<dbReference type="AlphaFoldDB" id="E3I0R5"/>
<dbReference type="InterPro" id="IPR016181">
    <property type="entry name" value="Acyl_CoA_acyltransferase"/>
</dbReference>
<dbReference type="RefSeq" id="WP_013419541.1">
    <property type="nucleotide sequence ID" value="NC_014664.1"/>
</dbReference>
<dbReference type="PANTHER" id="PTHR43877">
    <property type="entry name" value="AMINOALKYLPHOSPHONATE N-ACETYLTRANSFERASE-RELATED-RELATED"/>
    <property type="match status" value="1"/>
</dbReference>
<keyword evidence="1 4" id="KW-0808">Transferase</keyword>
<dbReference type="PROSITE" id="PS51186">
    <property type="entry name" value="GNAT"/>
    <property type="match status" value="1"/>
</dbReference>
<dbReference type="STRING" id="648757.Rvan_1919"/>
<dbReference type="CDD" id="cd04301">
    <property type="entry name" value="NAT_SF"/>
    <property type="match status" value="1"/>
</dbReference>
<dbReference type="EMBL" id="CP002292">
    <property type="protein sequence ID" value="ADP71155.1"/>
    <property type="molecule type" value="Genomic_DNA"/>
</dbReference>
<keyword evidence="2" id="KW-0012">Acyltransferase</keyword>
<sequence length="169" mass="19060">MTASPHGPFENLRHDLGDALILRPLKPEHAKALGAAMAEIPPWSVVNWSAPSIAASLQREVPALKRFEVLQDGRLAGIVAIQNPFLHGPYLQLFCVLPEFQGRGLGHRLLQWMEDEAHKGGARQLWLCVSTFNTRAEALYRRFGFEQAGLFDKLAIDESDEIFMRKRLF</sequence>
<evidence type="ECO:0000256" key="1">
    <source>
        <dbReference type="ARBA" id="ARBA00022679"/>
    </source>
</evidence>
<dbReference type="Proteomes" id="UP000001399">
    <property type="component" value="Chromosome"/>
</dbReference>
<dbReference type="Gene3D" id="3.40.630.30">
    <property type="match status" value="1"/>
</dbReference>
<dbReference type="KEGG" id="rva:Rvan_1919"/>
<reference evidence="5" key="1">
    <citation type="journal article" date="2011" name="J. Bacteriol.">
        <title>Genome sequences of eight morphologically diverse alphaproteobacteria.</title>
        <authorList>
            <consortium name="US DOE Joint Genome Institute"/>
            <person name="Brown P.J."/>
            <person name="Kysela D.T."/>
            <person name="Buechlein A."/>
            <person name="Hemmerich C."/>
            <person name="Brun Y.V."/>
        </authorList>
    </citation>
    <scope>NUCLEOTIDE SEQUENCE [LARGE SCALE GENOMIC DNA]</scope>
    <source>
        <strain evidence="5">ATCC 17100 / ATH 3.1.1 / DSM 162 / LMG 4299</strain>
    </source>
</reference>
<accession>E3I0R5</accession>
<evidence type="ECO:0000256" key="2">
    <source>
        <dbReference type="ARBA" id="ARBA00023315"/>
    </source>
</evidence>
<dbReference type="Pfam" id="PF00583">
    <property type="entry name" value="Acetyltransf_1"/>
    <property type="match status" value="1"/>
</dbReference>
<gene>
    <name evidence="4" type="ordered locus">Rvan_1919</name>
</gene>
<dbReference type="SUPFAM" id="SSF55729">
    <property type="entry name" value="Acyl-CoA N-acyltransferases (Nat)"/>
    <property type="match status" value="1"/>
</dbReference>
<dbReference type="InterPro" id="IPR050832">
    <property type="entry name" value="Bact_Acetyltransf"/>
</dbReference>
<dbReference type="GO" id="GO:0016747">
    <property type="term" value="F:acyltransferase activity, transferring groups other than amino-acyl groups"/>
    <property type="evidence" value="ECO:0007669"/>
    <property type="project" value="InterPro"/>
</dbReference>
<dbReference type="HOGENOM" id="CLU_134449_0_0_5"/>
<dbReference type="PANTHER" id="PTHR43877:SF2">
    <property type="entry name" value="AMINOALKYLPHOSPHONATE N-ACETYLTRANSFERASE-RELATED"/>
    <property type="match status" value="1"/>
</dbReference>
<keyword evidence="5" id="KW-1185">Reference proteome</keyword>
<evidence type="ECO:0000259" key="3">
    <source>
        <dbReference type="PROSITE" id="PS51186"/>
    </source>
</evidence>